<dbReference type="Proteomes" id="UP000192277">
    <property type="component" value="Unassembled WGS sequence"/>
</dbReference>
<dbReference type="InterPro" id="IPR029044">
    <property type="entry name" value="Nucleotide-diphossugar_trans"/>
</dbReference>
<evidence type="ECO:0000259" key="3">
    <source>
        <dbReference type="Pfam" id="PF13439"/>
    </source>
</evidence>
<protein>
    <recommendedName>
        <fullName evidence="6">Glycosyl transferase family 2</fullName>
    </recommendedName>
</protein>
<dbReference type="SUPFAM" id="SSF53448">
    <property type="entry name" value="Nucleotide-diphospho-sugar transferases"/>
    <property type="match status" value="1"/>
</dbReference>
<gene>
    <name evidence="4" type="ORF">A4D02_07290</name>
</gene>
<keyword evidence="5" id="KW-1185">Reference proteome</keyword>
<evidence type="ECO:0000259" key="2">
    <source>
        <dbReference type="Pfam" id="PF00535"/>
    </source>
</evidence>
<comment type="caution">
    <text evidence="4">The sequence shown here is derived from an EMBL/GenBank/DDBJ whole genome shotgun (WGS) entry which is preliminary data.</text>
</comment>
<dbReference type="CDD" id="cd00761">
    <property type="entry name" value="Glyco_tranf_GTA_type"/>
    <property type="match status" value="1"/>
</dbReference>
<dbReference type="SUPFAM" id="SSF53756">
    <property type="entry name" value="UDP-Glycosyltransferase/glycogen phosphorylase"/>
    <property type="match status" value="1"/>
</dbReference>
<dbReference type="Gene3D" id="3.40.50.2000">
    <property type="entry name" value="Glycogen Phosphorylase B"/>
    <property type="match status" value="2"/>
</dbReference>
<feature type="domain" description="Glycosyltransferase 2-like" evidence="2">
    <location>
        <begin position="427"/>
        <end position="555"/>
    </location>
</feature>
<dbReference type="EMBL" id="LWBO01000012">
    <property type="protein sequence ID" value="OQP48508.1"/>
    <property type="molecule type" value="Genomic_DNA"/>
</dbReference>
<organism evidence="4 5">
    <name type="scientific">Niastella koreensis</name>
    <dbReference type="NCBI Taxonomy" id="354356"/>
    <lineage>
        <taxon>Bacteria</taxon>
        <taxon>Pseudomonadati</taxon>
        <taxon>Bacteroidota</taxon>
        <taxon>Chitinophagia</taxon>
        <taxon>Chitinophagales</taxon>
        <taxon>Chitinophagaceae</taxon>
        <taxon>Niastella</taxon>
    </lineage>
</organism>
<evidence type="ECO:0000313" key="5">
    <source>
        <dbReference type="Proteomes" id="UP000192277"/>
    </source>
</evidence>
<feature type="domain" description="Glycosyltransferase subfamily 4-like N-terminal" evidence="3">
    <location>
        <begin position="16"/>
        <end position="197"/>
    </location>
</feature>
<evidence type="ECO:0008006" key="6">
    <source>
        <dbReference type="Google" id="ProtNLM"/>
    </source>
</evidence>
<sequence>MNYWLLTTEYPPFHGGGISTYCYHTACMLVEQHINITTFVPDDSVSDFKITNTPEGNRIIHFNTNRSNSAGYFGYTARLSYEFAGIVQHFIQLEGQPDIIEAQDYLGIAYYLLQYKHLLSPGVKDVPVVITLHSPAFLYLEFNRVPTYRFPDFQTCQMEKEAIRMADALYAPTQFIIDAIQPYVDVSTSNTVVIRNPYIVPDHQPVQNIERNKIVYYGKLSPQKGSFELLAYFKTLWDGGFKHPLHIFGGTDIVFHPEQLTMGQLANSKYEKYINNGLLQLHGKIKPAAIEKELNSAHVIIVPSIVDNLPYVVIESMGLGKVVLASVQGGQREMIDHGANGFLFDHTIEGDFEEKLQYVLALSNEQIAAIGNAAKEKVTSLYHPAVIRKQKLPLLETLINKKHNNSTFPFLYQNEHKPVTANGNLLSVVIPFYNMGKYIMECVQSVKASTYPEIEILIINDGSTDAESLTVLKQAEQIAGVKVLNKPNEGLAYTRNYGAAKATGDWLAFLDADDTITPDYYEKALRVLKQYKNVFFVGSFVQYFGDTNVKWATYTPQPPYVLVHNPVNSSGLVYKKAAFLAAGQNDKTVDYGLEDYESVVHLLSKGYNGIVLPEFLFNYRVRGDSMIRKITREKLLYSYKYIAEKHSSYYATFATQINNLLNANGPGFLFDNPTFAVTVVTNSESNSWLFRKAKAFIKKNKTLKNIVLRLKK</sequence>
<dbReference type="InterPro" id="IPR001296">
    <property type="entry name" value="Glyco_trans_1"/>
</dbReference>
<dbReference type="InterPro" id="IPR050834">
    <property type="entry name" value="Glycosyltransf_2"/>
</dbReference>
<dbReference type="RefSeq" id="WP_014221710.1">
    <property type="nucleotide sequence ID" value="NZ_LWBO01000012.1"/>
</dbReference>
<accession>A0ABX3NWQ8</accession>
<proteinExistence type="predicted"/>
<feature type="domain" description="Glycosyl transferase family 1" evidence="1">
    <location>
        <begin position="209"/>
        <end position="376"/>
    </location>
</feature>
<dbReference type="PANTHER" id="PTHR43685:SF2">
    <property type="entry name" value="GLYCOSYLTRANSFERASE 2-LIKE DOMAIN-CONTAINING PROTEIN"/>
    <property type="match status" value="1"/>
</dbReference>
<dbReference type="Pfam" id="PF13439">
    <property type="entry name" value="Glyco_transf_4"/>
    <property type="match status" value="1"/>
</dbReference>
<dbReference type="Pfam" id="PF00534">
    <property type="entry name" value="Glycos_transf_1"/>
    <property type="match status" value="1"/>
</dbReference>
<dbReference type="InterPro" id="IPR001173">
    <property type="entry name" value="Glyco_trans_2-like"/>
</dbReference>
<dbReference type="PANTHER" id="PTHR43685">
    <property type="entry name" value="GLYCOSYLTRANSFERASE"/>
    <property type="match status" value="1"/>
</dbReference>
<dbReference type="Gene3D" id="3.90.550.10">
    <property type="entry name" value="Spore Coat Polysaccharide Biosynthesis Protein SpsA, Chain A"/>
    <property type="match status" value="1"/>
</dbReference>
<dbReference type="Pfam" id="PF00535">
    <property type="entry name" value="Glycos_transf_2"/>
    <property type="match status" value="1"/>
</dbReference>
<evidence type="ECO:0000259" key="1">
    <source>
        <dbReference type="Pfam" id="PF00534"/>
    </source>
</evidence>
<evidence type="ECO:0000313" key="4">
    <source>
        <dbReference type="EMBL" id="OQP48508.1"/>
    </source>
</evidence>
<reference evidence="4 5" key="1">
    <citation type="submission" date="2016-04" db="EMBL/GenBank/DDBJ databases">
        <authorList>
            <person name="Chen L."/>
            <person name="Zhuang W."/>
            <person name="Wang G."/>
        </authorList>
    </citation>
    <scope>NUCLEOTIDE SEQUENCE [LARGE SCALE GENOMIC DNA]</scope>
    <source>
        <strain evidence="5">GR20</strain>
    </source>
</reference>
<dbReference type="CDD" id="cd03801">
    <property type="entry name" value="GT4_PimA-like"/>
    <property type="match status" value="1"/>
</dbReference>
<name>A0ABX3NWQ8_9BACT</name>
<dbReference type="InterPro" id="IPR028098">
    <property type="entry name" value="Glyco_trans_4-like_N"/>
</dbReference>